<name>X1IEE5_9ZZZZ</name>
<proteinExistence type="inferred from homology"/>
<dbReference type="EMBL" id="BARU01040663">
    <property type="protein sequence ID" value="GAH80062.1"/>
    <property type="molecule type" value="Genomic_DNA"/>
</dbReference>
<dbReference type="PANTHER" id="PTHR43180:SF28">
    <property type="entry name" value="NAD(P)-BINDING ROSSMANN-FOLD SUPERFAMILY PROTEIN"/>
    <property type="match status" value="1"/>
</dbReference>
<dbReference type="InterPro" id="IPR020904">
    <property type="entry name" value="Sc_DH/Rdtase_CS"/>
</dbReference>
<dbReference type="InterPro" id="IPR002347">
    <property type="entry name" value="SDR_fam"/>
</dbReference>
<dbReference type="PANTHER" id="PTHR43180">
    <property type="entry name" value="3-OXOACYL-(ACYL-CARRIER-PROTEIN) REDUCTASE (AFU_ORTHOLOGUE AFUA_6G11210)"/>
    <property type="match status" value="1"/>
</dbReference>
<evidence type="ECO:0000256" key="1">
    <source>
        <dbReference type="ARBA" id="ARBA00006484"/>
    </source>
</evidence>
<dbReference type="FunFam" id="3.40.50.720:FF:000084">
    <property type="entry name" value="Short-chain dehydrogenase reductase"/>
    <property type="match status" value="1"/>
</dbReference>
<gene>
    <name evidence="5" type="ORF">S03H2_62833</name>
</gene>
<dbReference type="Pfam" id="PF00106">
    <property type="entry name" value="adh_short"/>
    <property type="match status" value="1"/>
</dbReference>
<evidence type="ECO:0000313" key="5">
    <source>
        <dbReference type="EMBL" id="GAH80062.1"/>
    </source>
</evidence>
<comment type="similarity">
    <text evidence="1">Belongs to the short-chain dehydrogenases/reductases (SDR) family.</text>
</comment>
<dbReference type="PRINTS" id="PR00081">
    <property type="entry name" value="GDHRDH"/>
</dbReference>
<dbReference type="PROSITE" id="PS00061">
    <property type="entry name" value="ADH_SHORT"/>
    <property type="match status" value="1"/>
</dbReference>
<dbReference type="SUPFAM" id="SSF51735">
    <property type="entry name" value="NAD(P)-binding Rossmann-fold domains"/>
    <property type="match status" value="1"/>
</dbReference>
<dbReference type="GO" id="GO:0006629">
    <property type="term" value="P:lipid metabolic process"/>
    <property type="evidence" value="ECO:0007669"/>
    <property type="project" value="UniProtKB-KW"/>
</dbReference>
<evidence type="ECO:0000256" key="2">
    <source>
        <dbReference type="ARBA" id="ARBA00023002"/>
    </source>
</evidence>
<comment type="caution">
    <text evidence="5">The sequence shown here is derived from an EMBL/GenBank/DDBJ whole genome shotgun (WGS) entry which is preliminary data.</text>
</comment>
<keyword evidence="4" id="KW-0443">Lipid metabolism</keyword>
<dbReference type="AlphaFoldDB" id="X1IEE5"/>
<reference evidence="5" key="1">
    <citation type="journal article" date="2014" name="Front. Microbiol.">
        <title>High frequency of phylogenetically diverse reductive dehalogenase-homologous genes in deep subseafloor sedimentary metagenomes.</title>
        <authorList>
            <person name="Kawai M."/>
            <person name="Futagami T."/>
            <person name="Toyoda A."/>
            <person name="Takaki Y."/>
            <person name="Nishi S."/>
            <person name="Hori S."/>
            <person name="Arai W."/>
            <person name="Tsubouchi T."/>
            <person name="Morono Y."/>
            <person name="Uchiyama I."/>
            <person name="Ito T."/>
            <person name="Fujiyama A."/>
            <person name="Inagaki F."/>
            <person name="Takami H."/>
        </authorList>
    </citation>
    <scope>NUCLEOTIDE SEQUENCE</scope>
    <source>
        <strain evidence="5">Expedition CK06-06</strain>
    </source>
</reference>
<keyword evidence="3" id="KW-0520">NAD</keyword>
<feature type="non-terminal residue" evidence="5">
    <location>
        <position position="196"/>
    </location>
</feature>
<dbReference type="Gene3D" id="3.40.50.720">
    <property type="entry name" value="NAD(P)-binding Rossmann-like Domain"/>
    <property type="match status" value="1"/>
</dbReference>
<dbReference type="GO" id="GO:0016491">
    <property type="term" value="F:oxidoreductase activity"/>
    <property type="evidence" value="ECO:0007669"/>
    <property type="project" value="UniProtKB-KW"/>
</dbReference>
<evidence type="ECO:0000256" key="3">
    <source>
        <dbReference type="ARBA" id="ARBA00023027"/>
    </source>
</evidence>
<sequence length="196" mass="20725">MRLANKVAIITGGGSGIGKVSAYLFAKEGAKVAVAQRTNATGEETVAAINSSGGEAIFVPTDVTIASEVEHLVKVTKDRFGKIDILFNNAGTDHKRTAIENIEESLWDQIYATNVKGIFLATKYVVPGMKRAGGGVIINTASISGVRPRVYSSAYSSSKGAVIVLTKALALELAPHNIRVNCINLVATDTPLLRRI</sequence>
<dbReference type="PRINTS" id="PR00080">
    <property type="entry name" value="SDRFAMILY"/>
</dbReference>
<keyword evidence="2" id="KW-0560">Oxidoreductase</keyword>
<accession>X1IEE5</accession>
<protein>
    <submittedName>
        <fullName evidence="5">Uncharacterized protein</fullName>
    </submittedName>
</protein>
<organism evidence="5">
    <name type="scientific">marine sediment metagenome</name>
    <dbReference type="NCBI Taxonomy" id="412755"/>
    <lineage>
        <taxon>unclassified sequences</taxon>
        <taxon>metagenomes</taxon>
        <taxon>ecological metagenomes</taxon>
    </lineage>
</organism>
<evidence type="ECO:0000256" key="4">
    <source>
        <dbReference type="ARBA" id="ARBA00023098"/>
    </source>
</evidence>
<dbReference type="InterPro" id="IPR036291">
    <property type="entry name" value="NAD(P)-bd_dom_sf"/>
</dbReference>